<evidence type="ECO:0000313" key="1">
    <source>
        <dbReference type="EMBL" id="KAF7827534.1"/>
    </source>
</evidence>
<protein>
    <submittedName>
        <fullName evidence="1">Uncharacterized protein</fullName>
    </submittedName>
</protein>
<evidence type="ECO:0000313" key="2">
    <source>
        <dbReference type="Proteomes" id="UP000634136"/>
    </source>
</evidence>
<proteinExistence type="predicted"/>
<reference evidence="1" key="1">
    <citation type="submission" date="2020-09" db="EMBL/GenBank/DDBJ databases">
        <title>Genome-Enabled Discovery of Anthraquinone Biosynthesis in Senna tora.</title>
        <authorList>
            <person name="Kang S.-H."/>
            <person name="Pandey R.P."/>
            <person name="Lee C.-M."/>
            <person name="Sim J.-S."/>
            <person name="Jeong J.-T."/>
            <person name="Choi B.-S."/>
            <person name="Jung M."/>
            <person name="Ginzburg D."/>
            <person name="Zhao K."/>
            <person name="Won S.Y."/>
            <person name="Oh T.-J."/>
            <person name="Yu Y."/>
            <person name="Kim N.-H."/>
            <person name="Lee O.R."/>
            <person name="Lee T.-H."/>
            <person name="Bashyal P."/>
            <person name="Kim T.-S."/>
            <person name="Lee W.-H."/>
            <person name="Kawkins C."/>
            <person name="Kim C.-K."/>
            <person name="Kim J.S."/>
            <person name="Ahn B.O."/>
            <person name="Rhee S.Y."/>
            <person name="Sohng J.K."/>
        </authorList>
    </citation>
    <scope>NUCLEOTIDE SEQUENCE</scope>
    <source>
        <tissue evidence="1">Leaf</tissue>
    </source>
</reference>
<name>A0A834U0X6_9FABA</name>
<dbReference type="Proteomes" id="UP000634136">
    <property type="component" value="Unassembled WGS sequence"/>
</dbReference>
<dbReference type="EMBL" id="JAAIUW010000006">
    <property type="protein sequence ID" value="KAF7827534.1"/>
    <property type="molecule type" value="Genomic_DNA"/>
</dbReference>
<sequence length="114" mass="12567">MEVCGGYLRRKEAQMAALVGVLEGRILGRRDVRSGGGLGNGFDGRGEALRSLVSEMVLMVQEVAWHGMIGWLSEVMGVVGEGEDELDRLLIVIRGNIKGGRDIRDRGIRMRERD</sequence>
<dbReference type="AlphaFoldDB" id="A0A834U0X6"/>
<comment type="caution">
    <text evidence="1">The sequence shown here is derived from an EMBL/GenBank/DDBJ whole genome shotgun (WGS) entry which is preliminary data.</text>
</comment>
<accession>A0A834U0X6</accession>
<gene>
    <name evidence="1" type="ORF">G2W53_018698</name>
</gene>
<organism evidence="1 2">
    <name type="scientific">Senna tora</name>
    <dbReference type="NCBI Taxonomy" id="362788"/>
    <lineage>
        <taxon>Eukaryota</taxon>
        <taxon>Viridiplantae</taxon>
        <taxon>Streptophyta</taxon>
        <taxon>Embryophyta</taxon>
        <taxon>Tracheophyta</taxon>
        <taxon>Spermatophyta</taxon>
        <taxon>Magnoliopsida</taxon>
        <taxon>eudicotyledons</taxon>
        <taxon>Gunneridae</taxon>
        <taxon>Pentapetalae</taxon>
        <taxon>rosids</taxon>
        <taxon>fabids</taxon>
        <taxon>Fabales</taxon>
        <taxon>Fabaceae</taxon>
        <taxon>Caesalpinioideae</taxon>
        <taxon>Cassia clade</taxon>
        <taxon>Senna</taxon>
    </lineage>
</organism>
<keyword evidence="2" id="KW-1185">Reference proteome</keyword>